<evidence type="ECO:0000313" key="2">
    <source>
        <dbReference type="Proteomes" id="UP001354971"/>
    </source>
</evidence>
<protein>
    <recommendedName>
        <fullName evidence="3">STAS/SEC14 domain-containing protein</fullName>
    </recommendedName>
</protein>
<evidence type="ECO:0008006" key="3">
    <source>
        <dbReference type="Google" id="ProtNLM"/>
    </source>
</evidence>
<proteinExistence type="predicted"/>
<dbReference type="Proteomes" id="UP001354971">
    <property type="component" value="Unassembled WGS sequence"/>
</dbReference>
<organism evidence="1 2">
    <name type="scientific">Hyphobacterium lacteum</name>
    <dbReference type="NCBI Taxonomy" id="3116575"/>
    <lineage>
        <taxon>Bacteria</taxon>
        <taxon>Pseudomonadati</taxon>
        <taxon>Pseudomonadota</taxon>
        <taxon>Alphaproteobacteria</taxon>
        <taxon>Maricaulales</taxon>
        <taxon>Maricaulaceae</taxon>
        <taxon>Hyphobacterium</taxon>
    </lineage>
</organism>
<reference evidence="1 2" key="1">
    <citation type="submission" date="2024-01" db="EMBL/GenBank/DDBJ databases">
        <title>Hyphobacterium bacterium isolated from marine sediment.</title>
        <authorList>
            <person name="Zhao S."/>
        </authorList>
    </citation>
    <scope>NUCLEOTIDE SEQUENCE [LARGE SCALE GENOMIC DNA]</scope>
    <source>
        <strain evidence="2">HN65</strain>
    </source>
</reference>
<keyword evidence="2" id="KW-1185">Reference proteome</keyword>
<comment type="caution">
    <text evidence="1">The sequence shown here is derived from an EMBL/GenBank/DDBJ whole genome shotgun (WGS) entry which is preliminary data.</text>
</comment>
<evidence type="ECO:0000313" key="1">
    <source>
        <dbReference type="EMBL" id="MEE2524767.1"/>
    </source>
</evidence>
<sequence>MPYTIRYLPEHNVFEMRTHGEMKIEEIAAYSPDCMSRPEWNEDCQILGIAGVEADFSGFTLEGYRTVLIPAMKAARSGKYADLKEAILVEKDLDVGIIKLFEMLATDVPSLNTRVFRSRNEALDWLTSDD</sequence>
<dbReference type="RefSeq" id="WP_330197435.1">
    <property type="nucleotide sequence ID" value="NZ_JAZDRP010000001.1"/>
</dbReference>
<name>A0ABU7LLG6_9PROT</name>
<dbReference type="EMBL" id="JAZDRP010000001">
    <property type="protein sequence ID" value="MEE2524767.1"/>
    <property type="molecule type" value="Genomic_DNA"/>
</dbReference>
<gene>
    <name evidence="1" type="ORF">V0U79_00180</name>
</gene>
<accession>A0ABU7LLG6</accession>